<sequence>MDVKIGIVHSPREVTIDSAQTSEEVAQLVEAALAGESVLSLVDSKGRKYLVPASRIAYVEIGSTDVRRVGFSG</sequence>
<evidence type="ECO:0000313" key="1">
    <source>
        <dbReference type="EMBL" id="ADG96704.1"/>
    </source>
</evidence>
<dbReference type="HOGENOM" id="CLU_168842_1_0_11"/>
<name>D6ZAG2_SEGRD</name>
<dbReference type="EMBL" id="CP001958">
    <property type="protein sequence ID" value="ADG96704.1"/>
    <property type="molecule type" value="Genomic_DNA"/>
</dbReference>
<dbReference type="eggNOG" id="ENOG5032YJA">
    <property type="taxonomic scope" value="Bacteria"/>
</dbReference>
<dbReference type="STRING" id="640132.Srot_0215"/>
<evidence type="ECO:0008006" key="3">
    <source>
        <dbReference type="Google" id="ProtNLM"/>
    </source>
</evidence>
<proteinExistence type="predicted"/>
<dbReference type="RefSeq" id="WP_013137160.1">
    <property type="nucleotide sequence ID" value="NC_014168.1"/>
</dbReference>
<keyword evidence="2" id="KW-1185">Reference proteome</keyword>
<evidence type="ECO:0000313" key="2">
    <source>
        <dbReference type="Proteomes" id="UP000002247"/>
    </source>
</evidence>
<dbReference type="InterPro" id="IPR021456">
    <property type="entry name" value="DUF3107"/>
</dbReference>
<dbReference type="OrthoDB" id="3268468at2"/>
<dbReference type="Proteomes" id="UP000002247">
    <property type="component" value="Chromosome"/>
</dbReference>
<reference evidence="1 2" key="1">
    <citation type="journal article" date="2010" name="Stand. Genomic Sci.">
        <title>Complete genome sequence of Segniliparus rotundus type strain (CDC 1076).</title>
        <authorList>
            <person name="Sikorski J."/>
            <person name="Lapidus A."/>
            <person name="Copeland A."/>
            <person name="Misra M."/>
            <person name="Glavina Del Rio T."/>
            <person name="Nolan M."/>
            <person name="Lucas S."/>
            <person name="Chen F."/>
            <person name="Tice H."/>
            <person name="Cheng J.F."/>
            <person name="Jando M."/>
            <person name="Schneider S."/>
            <person name="Bruce D."/>
            <person name="Goodwin L."/>
            <person name="Pitluck S."/>
            <person name="Liolios K."/>
            <person name="Mikhailova N."/>
            <person name="Pati A."/>
            <person name="Ivanova N."/>
            <person name="Mavromatis K."/>
            <person name="Chen A."/>
            <person name="Palaniappan K."/>
            <person name="Chertkov O."/>
            <person name="Land M."/>
            <person name="Hauser L."/>
            <person name="Chang Y.J."/>
            <person name="Jeffries C.D."/>
            <person name="Brettin T."/>
            <person name="Detter J.C."/>
            <person name="Han C."/>
            <person name="Rohde M."/>
            <person name="Goker M."/>
            <person name="Bristow J."/>
            <person name="Eisen J.A."/>
            <person name="Markowitz V."/>
            <person name="Hugenholtz P."/>
            <person name="Kyrpides N.C."/>
            <person name="Klenk H.P."/>
        </authorList>
    </citation>
    <scope>NUCLEOTIDE SEQUENCE [LARGE SCALE GENOMIC DNA]</scope>
    <source>
        <strain evidence="2">ATCC BAA-972 / CDC 1076 / CIP 108378 / DSM 44985 / JCM 13578</strain>
    </source>
</reference>
<dbReference type="KEGG" id="srt:Srot_0215"/>
<dbReference type="AlphaFoldDB" id="D6ZAG2"/>
<protein>
    <recommendedName>
        <fullName evidence="3">ATP-binding protein</fullName>
    </recommendedName>
</protein>
<organism evidence="1 2">
    <name type="scientific">Segniliparus rotundus (strain ATCC BAA-972 / CDC 1076 / CIP 108378 / DSM 44985 / JCM 13578)</name>
    <dbReference type="NCBI Taxonomy" id="640132"/>
    <lineage>
        <taxon>Bacteria</taxon>
        <taxon>Bacillati</taxon>
        <taxon>Actinomycetota</taxon>
        <taxon>Actinomycetes</taxon>
        <taxon>Mycobacteriales</taxon>
        <taxon>Segniliparaceae</taxon>
        <taxon>Segniliparus</taxon>
    </lineage>
</organism>
<gene>
    <name evidence="1" type="ordered locus">Srot_0215</name>
</gene>
<accession>D6ZAG2</accession>
<dbReference type="Pfam" id="PF11305">
    <property type="entry name" value="DUF3107"/>
    <property type="match status" value="1"/>
</dbReference>